<gene>
    <name evidence="2" type="ORF">G6N73_03990</name>
</gene>
<keyword evidence="3" id="KW-1185">Reference proteome</keyword>
<dbReference type="RefSeq" id="WP_165023720.1">
    <property type="nucleotide sequence ID" value="NZ_JAAKZF010000003.1"/>
</dbReference>
<feature type="signal peptide" evidence="1">
    <location>
        <begin position="1"/>
        <end position="26"/>
    </location>
</feature>
<sequence>MKKRTRFFTFPLCLASMLTCAGPSIAAGDYPTTALADYVLGCMKSNGQTRQALERCSCSIDVIASIIPYERYEAAETFKQMAQTTGEASGLFRESAPAKTAGSELKRAQAEADIRCF</sequence>
<organism evidence="2 3">
    <name type="scientific">Allomesorhizobium camelthorni</name>
    <dbReference type="NCBI Taxonomy" id="475069"/>
    <lineage>
        <taxon>Bacteria</taxon>
        <taxon>Pseudomonadati</taxon>
        <taxon>Pseudomonadota</taxon>
        <taxon>Alphaproteobacteria</taxon>
        <taxon>Hyphomicrobiales</taxon>
        <taxon>Phyllobacteriaceae</taxon>
        <taxon>Allomesorhizobium</taxon>
    </lineage>
</organism>
<dbReference type="EMBL" id="JAAKZF010000003">
    <property type="protein sequence ID" value="NGO50347.1"/>
    <property type="molecule type" value="Genomic_DNA"/>
</dbReference>
<evidence type="ECO:0000313" key="2">
    <source>
        <dbReference type="EMBL" id="NGO50347.1"/>
    </source>
</evidence>
<name>A0A6G4W869_9HYPH</name>
<reference evidence="2 3" key="1">
    <citation type="submission" date="2020-02" db="EMBL/GenBank/DDBJ databases">
        <title>Genome sequence of strain CCNWXJ40-4.</title>
        <authorList>
            <person name="Gao J."/>
            <person name="Sun J."/>
        </authorList>
    </citation>
    <scope>NUCLEOTIDE SEQUENCE [LARGE SCALE GENOMIC DNA]</scope>
    <source>
        <strain evidence="2 3">CCNWXJ 40-4</strain>
    </source>
</reference>
<accession>A0A6G4W869</accession>
<keyword evidence="1" id="KW-0732">Signal</keyword>
<evidence type="ECO:0000256" key="1">
    <source>
        <dbReference type="SAM" id="SignalP"/>
    </source>
</evidence>
<proteinExistence type="predicted"/>
<dbReference type="Proteomes" id="UP001642900">
    <property type="component" value="Unassembled WGS sequence"/>
</dbReference>
<comment type="caution">
    <text evidence="2">The sequence shown here is derived from an EMBL/GenBank/DDBJ whole genome shotgun (WGS) entry which is preliminary data.</text>
</comment>
<dbReference type="AlphaFoldDB" id="A0A6G4W869"/>
<evidence type="ECO:0008006" key="4">
    <source>
        <dbReference type="Google" id="ProtNLM"/>
    </source>
</evidence>
<evidence type="ECO:0000313" key="3">
    <source>
        <dbReference type="Proteomes" id="UP001642900"/>
    </source>
</evidence>
<protein>
    <recommendedName>
        <fullName evidence="4">Lipoprotein</fullName>
    </recommendedName>
</protein>
<feature type="chain" id="PRO_5026149892" description="Lipoprotein" evidence="1">
    <location>
        <begin position="27"/>
        <end position="117"/>
    </location>
</feature>